<sequence length="202" mass="22591">MALCRFVIAIRFDLQWQSTCCTISLATLHLHPVWQGVDFGTNHIALRGEASTYFAWIMDSLGLNSRCPFDQQMFIPLASLLIVERKRVHVLVISAKSLYCFAFVGDMLSLKISAVIVSRNSWDMSAKTLTENIPWTWINHGLGTNHTASRSMTFAGKKVDNDEEYHRITVRINAGKIYLQSGIIYDVGAGQCSIDPDGGNTF</sequence>
<reference evidence="1" key="1">
    <citation type="journal article" date="2020" name="G3 (Bethesda)">
        <title>High-Quality Assemblies for Three Invasive Social Wasps from the &lt;i&gt;Vespula&lt;/i&gt; Genus.</title>
        <authorList>
            <person name="Harrop T.W.R."/>
            <person name="Guhlin J."/>
            <person name="McLaughlin G.M."/>
            <person name="Permina E."/>
            <person name="Stockwell P."/>
            <person name="Gilligan J."/>
            <person name="Le Lec M.F."/>
            <person name="Gruber M.A.M."/>
            <person name="Quinn O."/>
            <person name="Lovegrove M."/>
            <person name="Duncan E.J."/>
            <person name="Remnant E.J."/>
            <person name="Van Eeckhoven J."/>
            <person name="Graham B."/>
            <person name="Knapp R.A."/>
            <person name="Langford K.W."/>
            <person name="Kronenberg Z."/>
            <person name="Press M.O."/>
            <person name="Eacker S.M."/>
            <person name="Wilson-Rankin E.E."/>
            <person name="Purcell J."/>
            <person name="Lester P.J."/>
            <person name="Dearden P.K."/>
        </authorList>
    </citation>
    <scope>NUCLEOTIDE SEQUENCE</scope>
    <source>
        <strain evidence="1">Volc-1</strain>
    </source>
</reference>
<accession>A0A834N6S4</accession>
<proteinExistence type="predicted"/>
<evidence type="ECO:0000313" key="1">
    <source>
        <dbReference type="EMBL" id="KAF7398312.1"/>
    </source>
</evidence>
<gene>
    <name evidence="1" type="ORF">H0235_016320</name>
</gene>
<name>A0A834N6S4_VESPE</name>
<organism evidence="1 2">
    <name type="scientific">Vespula pensylvanica</name>
    <name type="common">Western yellow jacket</name>
    <name type="synonym">Wasp</name>
    <dbReference type="NCBI Taxonomy" id="30213"/>
    <lineage>
        <taxon>Eukaryota</taxon>
        <taxon>Metazoa</taxon>
        <taxon>Ecdysozoa</taxon>
        <taxon>Arthropoda</taxon>
        <taxon>Hexapoda</taxon>
        <taxon>Insecta</taxon>
        <taxon>Pterygota</taxon>
        <taxon>Neoptera</taxon>
        <taxon>Endopterygota</taxon>
        <taxon>Hymenoptera</taxon>
        <taxon>Apocrita</taxon>
        <taxon>Aculeata</taxon>
        <taxon>Vespoidea</taxon>
        <taxon>Vespidae</taxon>
        <taxon>Vespinae</taxon>
        <taxon>Vespula</taxon>
    </lineage>
</organism>
<comment type="caution">
    <text evidence="1">The sequence shown here is derived from an EMBL/GenBank/DDBJ whole genome shotgun (WGS) entry which is preliminary data.</text>
</comment>
<keyword evidence="2" id="KW-1185">Reference proteome</keyword>
<evidence type="ECO:0000313" key="2">
    <source>
        <dbReference type="Proteomes" id="UP000600918"/>
    </source>
</evidence>
<protein>
    <submittedName>
        <fullName evidence="1">Uncharacterized protein</fullName>
    </submittedName>
</protein>
<dbReference type="AlphaFoldDB" id="A0A834N6S4"/>
<dbReference type="EMBL" id="JACSDY010000019">
    <property type="protein sequence ID" value="KAF7398312.1"/>
    <property type="molecule type" value="Genomic_DNA"/>
</dbReference>
<dbReference type="Proteomes" id="UP000600918">
    <property type="component" value="Unassembled WGS sequence"/>
</dbReference>